<feature type="region of interest" description="Disordered" evidence="1">
    <location>
        <begin position="57"/>
        <end position="82"/>
    </location>
</feature>
<keyword evidence="3" id="KW-1185">Reference proteome</keyword>
<dbReference type="EMBL" id="CAJA01000157">
    <property type="protein sequence ID" value="CCH73167.1"/>
    <property type="molecule type" value="Genomic_DNA"/>
</dbReference>
<dbReference type="Proteomes" id="UP000035763">
    <property type="component" value="Unassembled WGS sequence"/>
</dbReference>
<reference evidence="2 3" key="1">
    <citation type="journal article" date="2013" name="ISME J.">
        <title>A metabolic model for members of the genus Tetrasphaera involved in enhanced biological phosphorus removal.</title>
        <authorList>
            <person name="Kristiansen R."/>
            <person name="Nguyen H.T.T."/>
            <person name="Saunders A.M."/>
            <person name="Nielsen J.L."/>
            <person name="Wimmer R."/>
            <person name="Le V.Q."/>
            <person name="McIlroy S.J."/>
            <person name="Petrovski S."/>
            <person name="Seviour R.J."/>
            <person name="Calteau A."/>
            <person name="Nielsen K.L."/>
            <person name="Nielsen P.H."/>
        </authorList>
    </citation>
    <scope>NUCLEOTIDE SEQUENCE [LARGE SCALE GENOMIC DNA]</scope>
    <source>
        <strain evidence="2 3">Ben110</strain>
    </source>
</reference>
<feature type="compositionally biased region" description="Low complexity" evidence="1">
    <location>
        <begin position="12"/>
        <end position="21"/>
    </location>
</feature>
<dbReference type="AlphaFoldDB" id="W6JVU2"/>
<evidence type="ECO:0000313" key="3">
    <source>
        <dbReference type="Proteomes" id="UP000035763"/>
    </source>
</evidence>
<proteinExistence type="predicted"/>
<gene>
    <name evidence="2" type="ORF">BN11_240003</name>
</gene>
<protein>
    <submittedName>
        <fullName evidence="2">Uncharacterized protein</fullName>
    </submittedName>
</protein>
<feature type="compositionally biased region" description="Basic and acidic residues" evidence="1">
    <location>
        <begin position="57"/>
        <end position="69"/>
    </location>
</feature>
<evidence type="ECO:0000256" key="1">
    <source>
        <dbReference type="SAM" id="MobiDB-lite"/>
    </source>
</evidence>
<evidence type="ECO:0000313" key="2">
    <source>
        <dbReference type="EMBL" id="CCH73167.1"/>
    </source>
</evidence>
<comment type="caution">
    <text evidence="2">The sequence shown here is derived from an EMBL/GenBank/DDBJ whole genome shotgun (WGS) entry which is preliminary data.</text>
</comment>
<accession>W6JVU2</accession>
<organism evidence="2 3">
    <name type="scientific">Nostocoides australiense Ben110</name>
    <dbReference type="NCBI Taxonomy" id="1193182"/>
    <lineage>
        <taxon>Bacteria</taxon>
        <taxon>Bacillati</taxon>
        <taxon>Actinomycetota</taxon>
        <taxon>Actinomycetes</taxon>
        <taxon>Micrococcales</taxon>
        <taxon>Intrasporangiaceae</taxon>
        <taxon>Nostocoides</taxon>
    </lineage>
</organism>
<sequence>MGSSHVRQRAASWPSPGSFSWPPTVAAALGLRITVEPIRKSERGQIIESLLEGRTADPEKLARHPREAAYVEDQGSCLRSGQ</sequence>
<feature type="region of interest" description="Disordered" evidence="1">
    <location>
        <begin position="1"/>
        <end position="21"/>
    </location>
</feature>
<dbReference type="STRING" id="1193182.BN11_240003"/>
<name>W6JVU2_9MICO</name>